<comment type="caution">
    <text evidence="2">The sequence shown here is derived from an EMBL/GenBank/DDBJ whole genome shotgun (WGS) entry which is preliminary data.</text>
</comment>
<reference evidence="2 3" key="1">
    <citation type="submission" date="2023-07" db="EMBL/GenBank/DDBJ databases">
        <title>Comparative genomics of wheat-associated soil bacteria to identify genetic determinants of phenazine resistance.</title>
        <authorList>
            <person name="Mouncey N."/>
        </authorList>
    </citation>
    <scope>NUCLEOTIDE SEQUENCE [LARGE SCALE GENOMIC DNA]</scope>
    <source>
        <strain evidence="2 3">W4I11</strain>
    </source>
</reference>
<evidence type="ECO:0000256" key="1">
    <source>
        <dbReference type="SAM" id="MobiDB-lite"/>
    </source>
</evidence>
<accession>A0ABU0S8E8</accession>
<name>A0ABU0S8E8_9HYPH</name>
<dbReference type="Proteomes" id="UP001237780">
    <property type="component" value="Unassembled WGS sequence"/>
</dbReference>
<evidence type="ECO:0000313" key="3">
    <source>
        <dbReference type="Proteomes" id="UP001237780"/>
    </source>
</evidence>
<dbReference type="EMBL" id="JAUSZT010000003">
    <property type="protein sequence ID" value="MDQ0997033.1"/>
    <property type="molecule type" value="Genomic_DNA"/>
</dbReference>
<feature type="region of interest" description="Disordered" evidence="1">
    <location>
        <begin position="1"/>
        <end position="24"/>
    </location>
</feature>
<protein>
    <submittedName>
        <fullName evidence="2">Uncharacterized protein</fullName>
    </submittedName>
</protein>
<dbReference type="RefSeq" id="WP_307280527.1">
    <property type="nucleotide sequence ID" value="NZ_JAUSZT010000003.1"/>
</dbReference>
<proteinExistence type="predicted"/>
<evidence type="ECO:0000313" key="2">
    <source>
        <dbReference type="EMBL" id="MDQ0997033.1"/>
    </source>
</evidence>
<feature type="compositionally biased region" description="Polar residues" evidence="1">
    <location>
        <begin position="1"/>
        <end position="16"/>
    </location>
</feature>
<keyword evidence="3" id="KW-1185">Reference proteome</keyword>
<gene>
    <name evidence="2" type="ORF">QFZ34_002215</name>
</gene>
<sequence length="62" mass="7145">MKGSVVSENNPTTNRSDVNKFRDQMRTPGFREALRSAKAPIPTNKRFEVLLVRLEEAEKKQK</sequence>
<organism evidence="2 3">
    <name type="scientific">Phyllobacterium ifriqiyense</name>
    <dbReference type="NCBI Taxonomy" id="314238"/>
    <lineage>
        <taxon>Bacteria</taxon>
        <taxon>Pseudomonadati</taxon>
        <taxon>Pseudomonadota</taxon>
        <taxon>Alphaproteobacteria</taxon>
        <taxon>Hyphomicrobiales</taxon>
        <taxon>Phyllobacteriaceae</taxon>
        <taxon>Phyllobacterium</taxon>
    </lineage>
</organism>